<feature type="transmembrane region" description="Helical" evidence="6">
    <location>
        <begin position="210"/>
        <end position="228"/>
    </location>
</feature>
<feature type="transmembrane region" description="Helical" evidence="6">
    <location>
        <begin position="40"/>
        <end position="61"/>
    </location>
</feature>
<comment type="subcellular location">
    <subcellularLocation>
        <location evidence="1">Cell membrane</location>
        <topology evidence="1">Multi-pass membrane protein</topology>
    </subcellularLocation>
</comment>
<keyword evidence="5 6" id="KW-0472">Membrane</keyword>
<evidence type="ECO:0000256" key="2">
    <source>
        <dbReference type="ARBA" id="ARBA00022475"/>
    </source>
</evidence>
<proteinExistence type="predicted"/>
<feature type="transmembrane region" description="Helical" evidence="6">
    <location>
        <begin position="437"/>
        <end position="454"/>
    </location>
</feature>
<feature type="transmembrane region" description="Helical" evidence="6">
    <location>
        <begin position="115"/>
        <end position="135"/>
    </location>
</feature>
<organism evidence="7 8">
    <name type="scientific">Terrabacter carboxydivorans</name>
    <dbReference type="NCBI Taxonomy" id="619730"/>
    <lineage>
        <taxon>Bacteria</taxon>
        <taxon>Bacillati</taxon>
        <taxon>Actinomycetota</taxon>
        <taxon>Actinomycetes</taxon>
        <taxon>Micrococcales</taxon>
        <taxon>Intrasporangiaceae</taxon>
        <taxon>Terrabacter</taxon>
    </lineage>
</organism>
<feature type="transmembrane region" description="Helical" evidence="6">
    <location>
        <begin position="171"/>
        <end position="189"/>
    </location>
</feature>
<dbReference type="Pfam" id="PF01943">
    <property type="entry name" value="Polysacc_synt"/>
    <property type="match status" value="1"/>
</dbReference>
<keyword evidence="3 6" id="KW-0812">Transmembrane</keyword>
<dbReference type="PANTHER" id="PTHR30250">
    <property type="entry name" value="PST FAMILY PREDICTED COLANIC ACID TRANSPORTER"/>
    <property type="match status" value="1"/>
</dbReference>
<evidence type="ECO:0000256" key="4">
    <source>
        <dbReference type="ARBA" id="ARBA00022989"/>
    </source>
</evidence>
<protein>
    <submittedName>
        <fullName evidence="7">Oligosaccharide flippase family protein</fullName>
    </submittedName>
</protein>
<evidence type="ECO:0000256" key="5">
    <source>
        <dbReference type="ARBA" id="ARBA00023136"/>
    </source>
</evidence>
<feature type="transmembrane region" description="Helical" evidence="6">
    <location>
        <begin position="147"/>
        <end position="165"/>
    </location>
</feature>
<dbReference type="InterPro" id="IPR050833">
    <property type="entry name" value="Poly_Biosynth_Transport"/>
</dbReference>
<dbReference type="Proteomes" id="UP001500730">
    <property type="component" value="Unassembled WGS sequence"/>
</dbReference>
<feature type="transmembrane region" description="Helical" evidence="6">
    <location>
        <begin position="379"/>
        <end position="400"/>
    </location>
</feature>
<reference evidence="8" key="1">
    <citation type="journal article" date="2019" name="Int. J. Syst. Evol. Microbiol.">
        <title>The Global Catalogue of Microorganisms (GCM) 10K type strain sequencing project: providing services to taxonomists for standard genome sequencing and annotation.</title>
        <authorList>
            <consortium name="The Broad Institute Genomics Platform"/>
            <consortium name="The Broad Institute Genome Sequencing Center for Infectious Disease"/>
            <person name="Wu L."/>
            <person name="Ma J."/>
        </authorList>
    </citation>
    <scope>NUCLEOTIDE SEQUENCE [LARGE SCALE GENOMIC DNA]</scope>
    <source>
        <strain evidence="8">JCM 16259</strain>
    </source>
</reference>
<feature type="transmembrane region" description="Helical" evidence="6">
    <location>
        <begin position="73"/>
        <end position="95"/>
    </location>
</feature>
<evidence type="ECO:0000256" key="1">
    <source>
        <dbReference type="ARBA" id="ARBA00004651"/>
    </source>
</evidence>
<feature type="transmembrane region" description="Helical" evidence="6">
    <location>
        <begin position="412"/>
        <end position="431"/>
    </location>
</feature>
<sequence>MKTRTVIGFAVGPVATALISLVAVPAVAWAFSPEDVARYNLLQIFVSFGVLFATLGLDQGYVRHFHEAPDRAVLLRSCVIPSALLFIAVALPSMIVSEPLANLFFGTADARVFPVALACCAAAIVSRFLSLILRMEERALAFSASQLIPKAVFLVAIGLLVLLAVDRDFLSLSYALLSSWVAVAVITGWSTRAHWQRALRVRTDRGLVRVLIRYSAPLIFAGLAYWALTATSAMALRYLSSLSELGVYSVALTFAGAAVVVQTIFSVVWAPVVYRWVAERSDLARVDTVTQQVLAVVTVVLVLVGSFSWVTDILLPPAYSDVKYLVVGSILQPLLYTLSEATGIGINITRRTVWSVWCTLGALAVSGALNVALVPHLGAKGAVIATTIAYFVFFVGRTEASVRTWRPSPRGRLYAVTALSVAGALMTVVWGPETGRWYAVGWAAMMPLIVYVFRDQWGALRRLRSPGMVAS</sequence>
<name>A0ABP5ZAP6_9MICO</name>
<keyword evidence="2" id="KW-1003">Cell membrane</keyword>
<comment type="caution">
    <text evidence="7">The sequence shown here is derived from an EMBL/GenBank/DDBJ whole genome shotgun (WGS) entry which is preliminary data.</text>
</comment>
<dbReference type="InterPro" id="IPR002797">
    <property type="entry name" value="Polysacc_synth"/>
</dbReference>
<evidence type="ECO:0000256" key="3">
    <source>
        <dbReference type="ARBA" id="ARBA00022692"/>
    </source>
</evidence>
<feature type="transmembrane region" description="Helical" evidence="6">
    <location>
        <begin position="248"/>
        <end position="272"/>
    </location>
</feature>
<evidence type="ECO:0000313" key="8">
    <source>
        <dbReference type="Proteomes" id="UP001500730"/>
    </source>
</evidence>
<evidence type="ECO:0000256" key="6">
    <source>
        <dbReference type="SAM" id="Phobius"/>
    </source>
</evidence>
<dbReference type="PANTHER" id="PTHR30250:SF11">
    <property type="entry name" value="O-ANTIGEN TRANSPORTER-RELATED"/>
    <property type="match status" value="1"/>
</dbReference>
<dbReference type="EMBL" id="BAAARE010000016">
    <property type="protein sequence ID" value="GAA2493703.1"/>
    <property type="molecule type" value="Genomic_DNA"/>
</dbReference>
<gene>
    <name evidence="7" type="ORF">GCM10009858_34630</name>
</gene>
<feature type="transmembrane region" description="Helical" evidence="6">
    <location>
        <begin position="322"/>
        <end position="341"/>
    </location>
</feature>
<keyword evidence="4 6" id="KW-1133">Transmembrane helix</keyword>
<dbReference type="RefSeq" id="WP_344256278.1">
    <property type="nucleotide sequence ID" value="NZ_BAAARE010000016.1"/>
</dbReference>
<feature type="transmembrane region" description="Helical" evidence="6">
    <location>
        <begin position="353"/>
        <end position="373"/>
    </location>
</feature>
<keyword evidence="8" id="KW-1185">Reference proteome</keyword>
<evidence type="ECO:0000313" key="7">
    <source>
        <dbReference type="EMBL" id="GAA2493703.1"/>
    </source>
</evidence>
<feature type="transmembrane region" description="Helical" evidence="6">
    <location>
        <begin position="293"/>
        <end position="310"/>
    </location>
</feature>
<accession>A0ABP5ZAP6</accession>